<reference evidence="2" key="1">
    <citation type="submission" date="2023-04" db="EMBL/GenBank/DDBJ databases">
        <title>Phytophthora fragariaefolia NBRC 109709.</title>
        <authorList>
            <person name="Ichikawa N."/>
            <person name="Sato H."/>
            <person name="Tonouchi N."/>
        </authorList>
    </citation>
    <scope>NUCLEOTIDE SEQUENCE</scope>
    <source>
        <strain evidence="2">NBRC 109709</strain>
    </source>
</reference>
<evidence type="ECO:0000256" key="1">
    <source>
        <dbReference type="SAM" id="MobiDB-lite"/>
    </source>
</evidence>
<feature type="compositionally biased region" description="Basic and acidic residues" evidence="1">
    <location>
        <begin position="287"/>
        <end position="316"/>
    </location>
</feature>
<protein>
    <submittedName>
        <fullName evidence="2">Unnamed protein product</fullName>
    </submittedName>
</protein>
<dbReference type="AlphaFoldDB" id="A0A9W6U7W3"/>
<gene>
    <name evidence="2" type="ORF">Pfra01_000519800</name>
</gene>
<comment type="caution">
    <text evidence="2">The sequence shown here is derived from an EMBL/GenBank/DDBJ whole genome shotgun (WGS) entry which is preliminary data.</text>
</comment>
<feature type="region of interest" description="Disordered" evidence="1">
    <location>
        <begin position="284"/>
        <end position="380"/>
    </location>
</feature>
<proteinExistence type="predicted"/>
<accession>A0A9W6U7W3</accession>
<organism evidence="2 3">
    <name type="scientific">Phytophthora fragariaefolia</name>
    <dbReference type="NCBI Taxonomy" id="1490495"/>
    <lineage>
        <taxon>Eukaryota</taxon>
        <taxon>Sar</taxon>
        <taxon>Stramenopiles</taxon>
        <taxon>Oomycota</taxon>
        <taxon>Peronosporomycetes</taxon>
        <taxon>Peronosporales</taxon>
        <taxon>Peronosporaceae</taxon>
        <taxon>Phytophthora</taxon>
    </lineage>
</organism>
<feature type="compositionally biased region" description="Low complexity" evidence="1">
    <location>
        <begin position="7"/>
        <end position="25"/>
    </location>
</feature>
<sequence>MVNSSQSVVNGAAGSGTSSTTASSATTTSTSASVSTGASVAHAIASLAHSGSANPPQPANFGHQYNVLNLQTPLQPTANVDMAGHQQSVNSATNNAAAVLTSVSRVGLPATAGTAPKKRSTKSKCSPGLRSGKWTPEEEAFTNMIIHFFKRGLLDVEDGTSLRWYLAKRLNCEAMRVTKKLKGNSSIGKQIFRAIENTPANRQAIRRAREELGVVEARFLESLSAGGVGPGTQHLSSAQLPSSLAVSVRGRKILPNTSSSQQPMLAPMPVTKPEDARLLLHFFSEAHNSDEEPEDEKKTEKKTDKKTEKKSGKKPEPGSLSIDLSGKLGKKRPLSSVNTNQASTEEAKESATPAHKTTEQLDAASPQSKRQAVKIGNLTE</sequence>
<feature type="compositionally biased region" description="Polar residues" evidence="1">
    <location>
        <begin position="335"/>
        <end position="344"/>
    </location>
</feature>
<feature type="region of interest" description="Disordered" evidence="1">
    <location>
        <begin position="1"/>
        <end position="25"/>
    </location>
</feature>
<dbReference type="OrthoDB" id="167059at2759"/>
<dbReference type="EMBL" id="BSXT01000420">
    <property type="protein sequence ID" value="GMF26912.1"/>
    <property type="molecule type" value="Genomic_DNA"/>
</dbReference>
<name>A0A9W6U7W3_9STRA</name>
<keyword evidence="3" id="KW-1185">Reference proteome</keyword>
<dbReference type="PANTHER" id="PTHR35213">
    <property type="entry name" value="RING-TYPE DOMAIN-CONTAINING PROTEIN-RELATED"/>
    <property type="match status" value="1"/>
</dbReference>
<evidence type="ECO:0000313" key="3">
    <source>
        <dbReference type="Proteomes" id="UP001165121"/>
    </source>
</evidence>
<evidence type="ECO:0000313" key="2">
    <source>
        <dbReference type="EMBL" id="GMF26912.1"/>
    </source>
</evidence>
<feature type="region of interest" description="Disordered" evidence="1">
    <location>
        <begin position="110"/>
        <end position="133"/>
    </location>
</feature>
<dbReference type="Proteomes" id="UP001165121">
    <property type="component" value="Unassembled WGS sequence"/>
</dbReference>
<dbReference type="PANTHER" id="PTHR35213:SF3">
    <property type="entry name" value="MYB-LIKE DOMAIN-CONTAINING PROTEIN"/>
    <property type="match status" value="1"/>
</dbReference>